<dbReference type="EMBL" id="JASBWV010000003">
    <property type="protein sequence ID" value="KAJ9127073.1"/>
    <property type="molecule type" value="Genomic_DNA"/>
</dbReference>
<reference evidence="1" key="1">
    <citation type="submission" date="2023-04" db="EMBL/GenBank/DDBJ databases">
        <title>Draft Genome sequencing of Naganishia species isolated from polar environments using Oxford Nanopore Technology.</title>
        <authorList>
            <person name="Leo P."/>
            <person name="Venkateswaran K."/>
        </authorList>
    </citation>
    <scope>NUCLEOTIDE SEQUENCE</scope>
    <source>
        <strain evidence="1">DBVPG 5303</strain>
    </source>
</reference>
<comment type="caution">
    <text evidence="1">The sequence shown here is derived from an EMBL/GenBank/DDBJ whole genome shotgun (WGS) entry which is preliminary data.</text>
</comment>
<gene>
    <name evidence="1" type="ORF">QFC24_001307</name>
</gene>
<keyword evidence="2" id="KW-1185">Reference proteome</keyword>
<dbReference type="Proteomes" id="UP001234202">
    <property type="component" value="Unassembled WGS sequence"/>
</dbReference>
<name>A0ACC2XSR6_9TREE</name>
<evidence type="ECO:0000313" key="2">
    <source>
        <dbReference type="Proteomes" id="UP001234202"/>
    </source>
</evidence>
<sequence length="151" mass="16904">MAETEETLPRATVQKIIKEILMNPENNPSTKELSCAKETVDVLSSACLDPDFVATEFIKMISMQSNEICEKDKKKTIAPEHAIQAISTLGWEQHEKDLKDTWENSREVTKAIQERSHASRHTAGMTEAELLAAQEQLFAASRARFDASGQQ</sequence>
<evidence type="ECO:0000313" key="1">
    <source>
        <dbReference type="EMBL" id="KAJ9127073.1"/>
    </source>
</evidence>
<proteinExistence type="predicted"/>
<accession>A0ACC2XSR6</accession>
<protein>
    <submittedName>
        <fullName evidence="1">Uncharacterized protein</fullName>
    </submittedName>
</protein>
<organism evidence="1 2">
    <name type="scientific">Naganishia onofrii</name>
    <dbReference type="NCBI Taxonomy" id="1851511"/>
    <lineage>
        <taxon>Eukaryota</taxon>
        <taxon>Fungi</taxon>
        <taxon>Dikarya</taxon>
        <taxon>Basidiomycota</taxon>
        <taxon>Agaricomycotina</taxon>
        <taxon>Tremellomycetes</taxon>
        <taxon>Filobasidiales</taxon>
        <taxon>Filobasidiaceae</taxon>
        <taxon>Naganishia</taxon>
    </lineage>
</organism>